<dbReference type="EMBL" id="PXOG01000099">
    <property type="protein sequence ID" value="RGP77304.1"/>
    <property type="molecule type" value="Genomic_DNA"/>
</dbReference>
<sequence length="411" mass="46089">MPPTRKVCQLSLRQPRAIDTDGSLQPPRKRPNVKHNATTAESSNELTDNNNVGMDLDVRSPATSDSERRRTADIPSQALRLPAANSSDAPGALSTQYWTGWLKPGLGFVKPKDDEGAPETMRSEEEKDISGSECNEDDDESEKSSVHEDEVTDASAIAAGYNEHDFINFFNDIHADIVAKFDAPHPSAIPGLKDDINMFFHQERSVAAALYAKNSRFKGMILADPPGFEVKRVEKFTQDVHAYNKGTTTQLPKRPMVVLLSNALEQNLKRLMGEWLIPGEAHGIKNQGSRTYHAISKLRDTFDCCLMMTGTPLDNKWHDAYALFSMLRGHPLSSFLLFQAAFLQNIESGHRVPEGFHRERFIQMLDACTLRRPMNAIERELPKNQVTSELETVITRADDEIVTEDNRRQLS</sequence>
<evidence type="ECO:0000313" key="5">
    <source>
        <dbReference type="EMBL" id="RGP77304.1"/>
    </source>
</evidence>
<keyword evidence="6" id="KW-1185">Reference proteome</keyword>
<protein>
    <submittedName>
        <fullName evidence="5">Global transactivator</fullName>
    </submittedName>
</protein>
<dbReference type="GO" id="GO:0005524">
    <property type="term" value="F:ATP binding"/>
    <property type="evidence" value="ECO:0007669"/>
    <property type="project" value="InterPro"/>
</dbReference>
<evidence type="ECO:0000256" key="3">
    <source>
        <dbReference type="SAM" id="MobiDB-lite"/>
    </source>
</evidence>
<evidence type="ECO:0000313" key="6">
    <source>
        <dbReference type="Proteomes" id="UP000266234"/>
    </source>
</evidence>
<organism evidence="5 6">
    <name type="scientific">Fusarium longipes</name>
    <dbReference type="NCBI Taxonomy" id="694270"/>
    <lineage>
        <taxon>Eukaryota</taxon>
        <taxon>Fungi</taxon>
        <taxon>Dikarya</taxon>
        <taxon>Ascomycota</taxon>
        <taxon>Pezizomycotina</taxon>
        <taxon>Sordariomycetes</taxon>
        <taxon>Hypocreomycetidae</taxon>
        <taxon>Hypocreales</taxon>
        <taxon>Nectriaceae</taxon>
        <taxon>Fusarium</taxon>
    </lineage>
</organism>
<proteinExistence type="predicted"/>
<dbReference type="SUPFAM" id="SSF52540">
    <property type="entry name" value="P-loop containing nucleoside triphosphate hydrolases"/>
    <property type="match status" value="1"/>
</dbReference>
<feature type="region of interest" description="Disordered" evidence="3">
    <location>
        <begin position="1"/>
        <end position="90"/>
    </location>
</feature>
<accession>A0A395SXU1</accession>
<evidence type="ECO:0000256" key="1">
    <source>
        <dbReference type="ARBA" id="ARBA00022741"/>
    </source>
</evidence>
<gene>
    <name evidence="5" type="ORF">FLONG3_4602</name>
</gene>
<dbReference type="Gene3D" id="3.40.50.10810">
    <property type="entry name" value="Tandem AAA-ATPase domain"/>
    <property type="match status" value="1"/>
</dbReference>
<dbReference type="Pfam" id="PF00176">
    <property type="entry name" value="SNF2-rel_dom"/>
    <property type="match status" value="1"/>
</dbReference>
<dbReference type="AlphaFoldDB" id="A0A395SXU1"/>
<feature type="compositionally biased region" description="Basic and acidic residues" evidence="3">
    <location>
        <begin position="110"/>
        <end position="130"/>
    </location>
</feature>
<dbReference type="Proteomes" id="UP000266234">
    <property type="component" value="Unassembled WGS sequence"/>
</dbReference>
<dbReference type="InterPro" id="IPR027417">
    <property type="entry name" value="P-loop_NTPase"/>
</dbReference>
<evidence type="ECO:0000256" key="2">
    <source>
        <dbReference type="ARBA" id="ARBA00022840"/>
    </source>
</evidence>
<name>A0A395SXU1_9HYPO</name>
<dbReference type="InterPro" id="IPR038718">
    <property type="entry name" value="SNF2-like_sf"/>
</dbReference>
<keyword evidence="2" id="KW-0067">ATP-binding</keyword>
<feature type="domain" description="SNF2 N-terminal" evidence="4">
    <location>
        <begin position="272"/>
        <end position="386"/>
    </location>
</feature>
<dbReference type="OrthoDB" id="5242670at2759"/>
<comment type="caution">
    <text evidence="5">The sequence shown here is derived from an EMBL/GenBank/DDBJ whole genome shotgun (WGS) entry which is preliminary data.</text>
</comment>
<feature type="compositionally biased region" description="Polar residues" evidence="3">
    <location>
        <begin position="35"/>
        <end position="52"/>
    </location>
</feature>
<reference evidence="5 6" key="1">
    <citation type="journal article" date="2018" name="PLoS Pathog.">
        <title>Evolution of structural diversity of trichothecenes, a family of toxins produced by plant pathogenic and entomopathogenic fungi.</title>
        <authorList>
            <person name="Proctor R.H."/>
            <person name="McCormick S.P."/>
            <person name="Kim H.S."/>
            <person name="Cardoza R.E."/>
            <person name="Stanley A.M."/>
            <person name="Lindo L."/>
            <person name="Kelly A."/>
            <person name="Brown D.W."/>
            <person name="Lee T."/>
            <person name="Vaughan M.M."/>
            <person name="Alexander N.J."/>
            <person name="Busman M."/>
            <person name="Gutierrez S."/>
        </authorList>
    </citation>
    <scope>NUCLEOTIDE SEQUENCE [LARGE SCALE GENOMIC DNA]</scope>
    <source>
        <strain evidence="5 6">NRRL 20695</strain>
    </source>
</reference>
<feature type="region of interest" description="Disordered" evidence="3">
    <location>
        <begin position="109"/>
        <end position="151"/>
    </location>
</feature>
<dbReference type="STRING" id="694270.A0A395SXU1"/>
<dbReference type="InterPro" id="IPR000330">
    <property type="entry name" value="SNF2_N"/>
</dbReference>
<evidence type="ECO:0000259" key="4">
    <source>
        <dbReference type="Pfam" id="PF00176"/>
    </source>
</evidence>
<keyword evidence="1" id="KW-0547">Nucleotide-binding</keyword>